<evidence type="ECO:0000256" key="1">
    <source>
        <dbReference type="SAM" id="Phobius"/>
    </source>
</evidence>
<protein>
    <submittedName>
        <fullName evidence="2">NAD(P)H dehydrogenase B4</fullName>
    </submittedName>
</protein>
<proteinExistence type="predicted"/>
<dbReference type="OrthoDB" id="1896560at2759"/>
<accession>A0A2U1LV22</accession>
<reference evidence="2 3" key="1">
    <citation type="journal article" date="2018" name="Mol. Plant">
        <title>The genome of Artemisia annua provides insight into the evolution of Asteraceae family and artemisinin biosynthesis.</title>
        <authorList>
            <person name="Shen Q."/>
            <person name="Zhang L."/>
            <person name="Liao Z."/>
            <person name="Wang S."/>
            <person name="Yan T."/>
            <person name="Shi P."/>
            <person name="Liu M."/>
            <person name="Fu X."/>
            <person name="Pan Q."/>
            <person name="Wang Y."/>
            <person name="Lv Z."/>
            <person name="Lu X."/>
            <person name="Zhang F."/>
            <person name="Jiang W."/>
            <person name="Ma Y."/>
            <person name="Chen M."/>
            <person name="Hao X."/>
            <person name="Li L."/>
            <person name="Tang Y."/>
            <person name="Lv G."/>
            <person name="Zhou Y."/>
            <person name="Sun X."/>
            <person name="Brodelius P.E."/>
            <person name="Rose J.K.C."/>
            <person name="Tang K."/>
        </authorList>
    </citation>
    <scope>NUCLEOTIDE SEQUENCE [LARGE SCALE GENOMIC DNA]</scope>
    <source>
        <strain evidence="3">cv. Huhao1</strain>
        <tissue evidence="2">Leaf</tissue>
    </source>
</reference>
<dbReference type="Proteomes" id="UP000245207">
    <property type="component" value="Unassembled WGS sequence"/>
</dbReference>
<evidence type="ECO:0000313" key="3">
    <source>
        <dbReference type="Proteomes" id="UP000245207"/>
    </source>
</evidence>
<comment type="caution">
    <text evidence="2">The sequence shown here is derived from an EMBL/GenBank/DDBJ whole genome shotgun (WGS) entry which is preliminary data.</text>
</comment>
<feature type="transmembrane region" description="Helical" evidence="1">
    <location>
        <begin position="120"/>
        <end position="139"/>
    </location>
</feature>
<keyword evidence="1" id="KW-0472">Membrane</keyword>
<evidence type="ECO:0000313" key="2">
    <source>
        <dbReference type="EMBL" id="PWA52827.1"/>
    </source>
</evidence>
<gene>
    <name evidence="2" type="ORF">CTI12_AA451760</name>
</gene>
<organism evidence="2 3">
    <name type="scientific">Artemisia annua</name>
    <name type="common">Sweet wormwood</name>
    <dbReference type="NCBI Taxonomy" id="35608"/>
    <lineage>
        <taxon>Eukaryota</taxon>
        <taxon>Viridiplantae</taxon>
        <taxon>Streptophyta</taxon>
        <taxon>Embryophyta</taxon>
        <taxon>Tracheophyta</taxon>
        <taxon>Spermatophyta</taxon>
        <taxon>Magnoliopsida</taxon>
        <taxon>eudicotyledons</taxon>
        <taxon>Gunneridae</taxon>
        <taxon>Pentapetalae</taxon>
        <taxon>asterids</taxon>
        <taxon>campanulids</taxon>
        <taxon>Asterales</taxon>
        <taxon>Asteraceae</taxon>
        <taxon>Asteroideae</taxon>
        <taxon>Anthemideae</taxon>
        <taxon>Artemisiinae</taxon>
        <taxon>Artemisia</taxon>
    </lineage>
</organism>
<dbReference type="AlphaFoldDB" id="A0A2U1LV22"/>
<keyword evidence="3" id="KW-1185">Reference proteome</keyword>
<sequence length="156" mass="17581">MWKISKNLTNDIIERYPQIALHLKIKKLKNFVQLLKSNQDGASKQIDIEKFKSALSEVDTKMKSLPPTAYTHLGQFAPLGGELKKPISEWGPQKFPSTLVHLTLDGGTEAEATIIGVNCLIFIFLHLLLDFALFVLTIWKQFPRDSNTSKLCGAER</sequence>
<name>A0A2U1LV22_ARTAN</name>
<dbReference type="EMBL" id="PKPP01007637">
    <property type="protein sequence ID" value="PWA52827.1"/>
    <property type="molecule type" value="Genomic_DNA"/>
</dbReference>
<dbReference type="STRING" id="35608.A0A2U1LV22"/>
<keyword evidence="1" id="KW-1133">Transmembrane helix</keyword>
<keyword evidence="1" id="KW-0812">Transmembrane</keyword>